<dbReference type="RefSeq" id="WP_265361772.1">
    <property type="nucleotide sequence ID" value="NZ_CP110636.1"/>
</dbReference>
<organism evidence="1 2">
    <name type="scientific">Streptomyces endophytica</name>
    <dbReference type="NCBI Taxonomy" id="2991496"/>
    <lineage>
        <taxon>Bacteria</taxon>
        <taxon>Bacillati</taxon>
        <taxon>Actinomycetota</taxon>
        <taxon>Actinomycetes</taxon>
        <taxon>Kitasatosporales</taxon>
        <taxon>Streptomycetaceae</taxon>
        <taxon>Streptomyces</taxon>
    </lineage>
</organism>
<name>A0ABY6P9N3_9ACTN</name>
<evidence type="ECO:0000313" key="2">
    <source>
        <dbReference type="Proteomes" id="UP001164959"/>
    </source>
</evidence>
<dbReference type="EMBL" id="CP110636">
    <property type="protein sequence ID" value="UZJ30318.1"/>
    <property type="molecule type" value="Genomic_DNA"/>
</dbReference>
<keyword evidence="2" id="KW-1185">Reference proteome</keyword>
<protein>
    <submittedName>
        <fullName evidence="1">Uncharacterized protein</fullName>
    </submittedName>
</protein>
<reference evidence="1" key="1">
    <citation type="submission" date="2022-11" db="EMBL/GenBank/DDBJ databases">
        <title>Identification and genomic analyses of a novel endophytic actinobacterium Streptomyces endophytica sp. nov. with potential for biocontrol of Yam anthracnose.</title>
        <authorList>
            <person name="Huang X."/>
        </authorList>
    </citation>
    <scope>NUCLEOTIDE SEQUENCE</scope>
    <source>
        <strain evidence="1">HNM0140</strain>
    </source>
</reference>
<evidence type="ECO:0000313" key="1">
    <source>
        <dbReference type="EMBL" id="UZJ30318.1"/>
    </source>
</evidence>
<proteinExistence type="predicted"/>
<gene>
    <name evidence="1" type="ORF">OJ254_07910</name>
</gene>
<dbReference type="Proteomes" id="UP001164959">
    <property type="component" value="Chromosome"/>
</dbReference>
<sequence length="111" mass="11909">MTYDPDNPQLPGSRYRLLPWTTASGHPCYLSTDDSGGFLSRKADAMEAEQMRDGAGVLIDAEEVLDDPTAGTLTLRVTLKRATVALDDALRIADSRGGRLPAPDDDDTTTA</sequence>
<accession>A0ABY6P9N3</accession>